<reference evidence="1 2" key="1">
    <citation type="submission" date="2018-11" db="EMBL/GenBank/DDBJ databases">
        <title>Proposal to divide the Flavobacteriaceae and reorganize its genera based on Amino Acid Identity values calculated from whole genome sequences.</title>
        <authorList>
            <person name="Nicholson A.C."/>
            <person name="Gulvik C.A."/>
            <person name="Whitney A.M."/>
            <person name="Humrighouse B.W."/>
            <person name="Bell M."/>
            <person name="Holmes B."/>
            <person name="Steigerwalt A.G."/>
            <person name="Villarma A."/>
            <person name="Sheth M."/>
            <person name="Batra D."/>
            <person name="Pryor J."/>
            <person name="Bernardet J.-F."/>
            <person name="Hugo C."/>
            <person name="Kampfer P."/>
            <person name="Newman J."/>
            <person name="McQuiston J.R."/>
        </authorList>
    </citation>
    <scope>NUCLEOTIDE SEQUENCE [LARGE SCALE GENOMIC DNA]</scope>
    <source>
        <strain evidence="1 2">DSM 16927</strain>
    </source>
</reference>
<gene>
    <name evidence="1" type="ORF">EG359_01080</name>
</gene>
<dbReference type="EMBL" id="CP033926">
    <property type="protein sequence ID" value="AZA98280.1"/>
    <property type="molecule type" value="Genomic_DNA"/>
</dbReference>
<name>A0ABN5S632_9FLAO</name>
<evidence type="ECO:0000313" key="2">
    <source>
        <dbReference type="Proteomes" id="UP000279541"/>
    </source>
</evidence>
<keyword evidence="2" id="KW-1185">Reference proteome</keyword>
<protein>
    <recommendedName>
        <fullName evidence="3">Immunity protein 26</fullName>
    </recommendedName>
</protein>
<evidence type="ECO:0008006" key="3">
    <source>
        <dbReference type="Google" id="ProtNLM"/>
    </source>
</evidence>
<proteinExistence type="predicted"/>
<accession>A0ABN5S632</accession>
<dbReference type="Proteomes" id="UP000279541">
    <property type="component" value="Chromosome"/>
</dbReference>
<dbReference type="InterPro" id="IPR029278">
    <property type="entry name" value="Imm26"/>
</dbReference>
<organism evidence="1 2">
    <name type="scientific">Chryseobacterium joostei</name>
    <dbReference type="NCBI Taxonomy" id="112234"/>
    <lineage>
        <taxon>Bacteria</taxon>
        <taxon>Pseudomonadati</taxon>
        <taxon>Bacteroidota</taxon>
        <taxon>Flavobacteriia</taxon>
        <taxon>Flavobacteriales</taxon>
        <taxon>Weeksellaceae</taxon>
        <taxon>Chryseobacterium group</taxon>
        <taxon>Chryseobacterium</taxon>
    </lineage>
</organism>
<dbReference type="Pfam" id="PF15428">
    <property type="entry name" value="Imm26"/>
    <property type="match status" value="1"/>
</dbReference>
<evidence type="ECO:0000313" key="1">
    <source>
        <dbReference type="EMBL" id="AZA98280.1"/>
    </source>
</evidence>
<sequence>MKIFNTKKLQSKSTDRINSTKMTEIQFAHFNIQLPDKSSAEFSIFEDLAELFGQEFQTEAVGILKDALKSPDLKPKPNIDYESDFVQVSSKNADAIFTVAKTIYQLTVPEKRTEITEAELDDIYNQLKKWKRPPKQKWEIGDVFSVPLLDGTFSFGQIVGTHSTATSPVLTLFEIKQEKDNITTEELIIARVLSVWNADEEPIVSHQYKILFNEELLVSPEKVKNKKRSGGADLHVLANVYFGLEPYNVMFKENYYDDFWQPNIQRPQHIIWLSDEEREKYRKEKFNINE</sequence>